<dbReference type="SMART" id="SM00093">
    <property type="entry name" value="SERPIN"/>
    <property type="match status" value="1"/>
</dbReference>
<accession>A0A3Q3K1P9</accession>
<evidence type="ECO:0000256" key="2">
    <source>
        <dbReference type="SAM" id="Phobius"/>
    </source>
</evidence>
<protein>
    <recommendedName>
        <fullName evidence="3">Serpin domain-containing protein</fullName>
    </recommendedName>
</protein>
<dbReference type="InterPro" id="IPR023796">
    <property type="entry name" value="Serpin_dom"/>
</dbReference>
<organism evidence="4 5">
    <name type="scientific">Monopterus albus</name>
    <name type="common">Swamp eel</name>
    <dbReference type="NCBI Taxonomy" id="43700"/>
    <lineage>
        <taxon>Eukaryota</taxon>
        <taxon>Metazoa</taxon>
        <taxon>Chordata</taxon>
        <taxon>Craniata</taxon>
        <taxon>Vertebrata</taxon>
        <taxon>Euteleostomi</taxon>
        <taxon>Actinopterygii</taxon>
        <taxon>Neopterygii</taxon>
        <taxon>Teleostei</taxon>
        <taxon>Neoteleostei</taxon>
        <taxon>Acanthomorphata</taxon>
        <taxon>Anabantaria</taxon>
        <taxon>Synbranchiformes</taxon>
        <taxon>Synbranchidae</taxon>
        <taxon>Monopterus</taxon>
    </lineage>
</organism>
<dbReference type="Pfam" id="PF00079">
    <property type="entry name" value="Serpin"/>
    <property type="match status" value="1"/>
</dbReference>
<dbReference type="PANTHER" id="PTHR11461">
    <property type="entry name" value="SERINE PROTEASE INHIBITOR, SERPIN"/>
    <property type="match status" value="1"/>
</dbReference>
<evidence type="ECO:0000313" key="4">
    <source>
        <dbReference type="Ensembl" id="ENSMALP00000021797.1"/>
    </source>
</evidence>
<evidence type="ECO:0000313" key="5">
    <source>
        <dbReference type="Proteomes" id="UP000261600"/>
    </source>
</evidence>
<proteinExistence type="inferred from homology"/>
<reference evidence="4" key="1">
    <citation type="submission" date="2025-08" db="UniProtKB">
        <authorList>
            <consortium name="Ensembl"/>
        </authorList>
    </citation>
    <scope>IDENTIFICATION</scope>
</reference>
<dbReference type="PANTHER" id="PTHR11461:SF191">
    <property type="entry name" value="PROTEIN Z-DEPENDENT PROTEASE INHIBITOR"/>
    <property type="match status" value="1"/>
</dbReference>
<dbReference type="InterPro" id="IPR036186">
    <property type="entry name" value="Serpin_sf"/>
</dbReference>
<dbReference type="AlphaFoldDB" id="A0A3Q3K1P9"/>
<name>A0A3Q3K1P9_MONAL</name>
<feature type="domain" description="Serpin" evidence="3">
    <location>
        <begin position="27"/>
        <end position="258"/>
    </location>
</feature>
<keyword evidence="2" id="KW-0812">Transmembrane</keyword>
<dbReference type="Proteomes" id="UP000261600">
    <property type="component" value="Unplaced"/>
</dbReference>
<dbReference type="InterPro" id="IPR042185">
    <property type="entry name" value="Serpin_sf_2"/>
</dbReference>
<dbReference type="Gene3D" id="3.30.497.10">
    <property type="entry name" value="Antithrombin, subunit I, domain 2"/>
    <property type="match status" value="1"/>
</dbReference>
<evidence type="ECO:0000259" key="3">
    <source>
        <dbReference type="SMART" id="SM00093"/>
    </source>
</evidence>
<evidence type="ECO:0000256" key="1">
    <source>
        <dbReference type="RuleBase" id="RU000411"/>
    </source>
</evidence>
<dbReference type="InterPro" id="IPR042178">
    <property type="entry name" value="Serpin_sf_1"/>
</dbReference>
<dbReference type="InterPro" id="IPR000215">
    <property type="entry name" value="Serpin_fam"/>
</dbReference>
<dbReference type="SUPFAM" id="SSF56574">
    <property type="entry name" value="Serpins"/>
    <property type="match status" value="1"/>
</dbReference>
<keyword evidence="2" id="KW-1133">Transmembrane helix</keyword>
<keyword evidence="2" id="KW-0472">Membrane</keyword>
<sequence length="258" mass="28747">VLLFPASCEPMDSSVEVLTNRNADFAARLYRAIASRTDDNVLLAPFTLSTGLLALLSATNGSTQDQLMQGLTLIGLDPQTLPDLFQNLRAIVLPEGGATNLQQGMAILPAQSYQVLPFYLDLVQTKFGGEVQNLAYTATEEAIATINRLAQERTSDRVEDLVTNLDPQTQLLITTAAFYQTRFSPSFNSSLSQDERFYVDRYHVVMVPMMFSSDKYFLAYDRSTLIPLHTAVGPSFLPYSLFIAFFPPIIFSFIHQHK</sequence>
<dbReference type="Ensembl" id="ENSMALT00000022216.1">
    <property type="protein sequence ID" value="ENSMALP00000021797.1"/>
    <property type="gene ID" value="ENSMALG00000015217.1"/>
</dbReference>
<keyword evidence="5" id="KW-1185">Reference proteome</keyword>
<dbReference type="GO" id="GO:0005615">
    <property type="term" value="C:extracellular space"/>
    <property type="evidence" value="ECO:0007669"/>
    <property type="project" value="InterPro"/>
</dbReference>
<comment type="similarity">
    <text evidence="1">Belongs to the serpin family.</text>
</comment>
<dbReference type="Gene3D" id="2.30.39.10">
    <property type="entry name" value="Alpha-1-antitrypsin, domain 1"/>
    <property type="match status" value="1"/>
</dbReference>
<feature type="transmembrane region" description="Helical" evidence="2">
    <location>
        <begin position="236"/>
        <end position="254"/>
    </location>
</feature>
<reference evidence="4" key="2">
    <citation type="submission" date="2025-09" db="UniProtKB">
        <authorList>
            <consortium name="Ensembl"/>
        </authorList>
    </citation>
    <scope>IDENTIFICATION</scope>
</reference>
<dbReference type="GO" id="GO:0004867">
    <property type="term" value="F:serine-type endopeptidase inhibitor activity"/>
    <property type="evidence" value="ECO:0007669"/>
    <property type="project" value="InterPro"/>
</dbReference>